<evidence type="ECO:0000313" key="5">
    <source>
        <dbReference type="RefSeq" id="XP_010275010.1"/>
    </source>
</evidence>
<dbReference type="KEGG" id="nnu:104610191"/>
<feature type="compositionally biased region" description="Pro residues" evidence="2">
    <location>
        <begin position="396"/>
        <end position="423"/>
    </location>
</feature>
<sequence length="622" mass="70282">MEHDLLEYQGCHPTLLDRLQAEADEVKALMGENSWGNVIRLSRVTLNWPLLKAAFQCWDCEKLVFCFGDNHMCPTLEEIAYMLQMQLEDEILFPVAKQGYRTELANYLRCKRTHLEMINENAVSIEFLVKRSATTLQHDNPTKETEGKNHALVLAIVGHLLFPQDRDSINLRLITPLRQLEELKQNPRNLTRVALVPMVLAEILRSLTAVKASGTWPFQGSLQLLQLWLIQHLPFLVITNIDSTPLSPGPTDKIVEVLTHSQPAYLTPEDYHRRLQMVREEEIQWKIGISIQNGCTQPRLAAEGRQSMVLAGLYGSIQYIPLLVLRQFGYKQIVPTYDAISGEAINFEKHCGTVERRFKGLWASSKRELAISPATPLCSCEPFYYQWLQNSGISPPSVPPPGIPTPVKPPSPPVIRIPTPVKPPSEDPARIKPPSEGTISKESLKPVKPPSEGTISKESLKPIKPPSEGTISKESLKPVKPPSEDTKSKESLKRPLEEPFLQAILGLHKQIKKIKKQETPSAREKCLQEELVRAQTDLEEVEMALKQAKEKLDRVLREKNEANLRAQQLQKEAVGVFKRMQVHATRDVIATAWMSRRIAKLEDALRQHGIEIPPPLPCPLEL</sequence>
<organism evidence="4 5">
    <name type="scientific">Nelumbo nucifera</name>
    <name type="common">Sacred lotus</name>
    <dbReference type="NCBI Taxonomy" id="4432"/>
    <lineage>
        <taxon>Eukaryota</taxon>
        <taxon>Viridiplantae</taxon>
        <taxon>Streptophyta</taxon>
        <taxon>Embryophyta</taxon>
        <taxon>Tracheophyta</taxon>
        <taxon>Spermatophyta</taxon>
        <taxon>Magnoliopsida</taxon>
        <taxon>Proteales</taxon>
        <taxon>Nelumbonaceae</taxon>
        <taxon>Nelumbo</taxon>
    </lineage>
</organism>
<feature type="coiled-coil region" evidence="1">
    <location>
        <begin position="524"/>
        <end position="572"/>
    </location>
</feature>
<dbReference type="OrthoDB" id="984336at2759"/>
<dbReference type="eggNOG" id="ENOG502SR02">
    <property type="taxonomic scope" value="Eukaryota"/>
</dbReference>
<evidence type="ECO:0000256" key="2">
    <source>
        <dbReference type="SAM" id="MobiDB-lite"/>
    </source>
</evidence>
<dbReference type="OMA" id="THLEMIN"/>
<evidence type="ECO:0000313" key="4">
    <source>
        <dbReference type="Proteomes" id="UP000189703"/>
    </source>
</evidence>
<dbReference type="STRING" id="4432.A0A1U8BE86"/>
<feature type="region of interest" description="Disordered" evidence="2">
    <location>
        <begin position="396"/>
        <end position="495"/>
    </location>
</feature>
<name>A0A1U8BE86_NELNU</name>
<feature type="compositionally biased region" description="Basic and acidic residues" evidence="2">
    <location>
        <begin position="474"/>
        <end position="495"/>
    </location>
</feature>
<dbReference type="InterPro" id="IPR056647">
    <property type="entry name" value="DUF7745"/>
</dbReference>
<accession>A0A1U8BE86</accession>
<dbReference type="PANTHER" id="PTHR48200:SF1">
    <property type="entry name" value="AMINOTRANSFERASE-LIKE PLANT MOBILE DOMAIN-CONTAINING PROTEIN"/>
    <property type="match status" value="1"/>
</dbReference>
<dbReference type="AlphaFoldDB" id="A0A1U8BE86"/>
<feature type="domain" description="DUF7745" evidence="3">
    <location>
        <begin position="32"/>
        <end position="390"/>
    </location>
</feature>
<dbReference type="PANTHER" id="PTHR48200">
    <property type="entry name" value="PROTEIN, PUTATIVE-RELATED"/>
    <property type="match status" value="1"/>
</dbReference>
<keyword evidence="1" id="KW-0175">Coiled coil</keyword>
<proteinExistence type="predicted"/>
<keyword evidence="4" id="KW-1185">Reference proteome</keyword>
<protein>
    <submittedName>
        <fullName evidence="5">Uncharacterized protein LOC104610191</fullName>
    </submittedName>
</protein>
<evidence type="ECO:0000259" key="3">
    <source>
        <dbReference type="Pfam" id="PF24924"/>
    </source>
</evidence>
<dbReference type="GeneID" id="104610191"/>
<dbReference type="InParanoid" id="A0A1U8BE86"/>
<evidence type="ECO:0000256" key="1">
    <source>
        <dbReference type="SAM" id="Coils"/>
    </source>
</evidence>
<dbReference type="Proteomes" id="UP000189703">
    <property type="component" value="Unplaced"/>
</dbReference>
<gene>
    <name evidence="5" type="primary">LOC104610191</name>
</gene>
<dbReference type="RefSeq" id="XP_010275010.1">
    <property type="nucleotide sequence ID" value="XM_010276708.2"/>
</dbReference>
<dbReference type="Pfam" id="PF24924">
    <property type="entry name" value="DUF7745"/>
    <property type="match status" value="1"/>
</dbReference>
<reference evidence="5" key="1">
    <citation type="submission" date="2025-08" db="UniProtKB">
        <authorList>
            <consortium name="RefSeq"/>
        </authorList>
    </citation>
    <scope>IDENTIFICATION</scope>
</reference>